<gene>
    <name evidence="7" type="ORF">SAMN05216283_102147</name>
</gene>
<evidence type="ECO:0000256" key="6">
    <source>
        <dbReference type="SAM" id="Phobius"/>
    </source>
</evidence>
<proteinExistence type="inferred from homology"/>
<feature type="transmembrane region" description="Helical" evidence="6">
    <location>
        <begin position="37"/>
        <end position="61"/>
    </location>
</feature>
<evidence type="ECO:0000256" key="3">
    <source>
        <dbReference type="ARBA" id="ARBA00022692"/>
    </source>
</evidence>
<feature type="transmembrane region" description="Helical" evidence="6">
    <location>
        <begin position="381"/>
        <end position="400"/>
    </location>
</feature>
<dbReference type="AlphaFoldDB" id="A0A1I2ELW6"/>
<keyword evidence="5 6" id="KW-0472">Membrane</keyword>
<feature type="transmembrane region" description="Helical" evidence="6">
    <location>
        <begin position="184"/>
        <end position="204"/>
    </location>
</feature>
<evidence type="ECO:0000256" key="4">
    <source>
        <dbReference type="ARBA" id="ARBA00022989"/>
    </source>
</evidence>
<name>A0A1I2ELW6_9BACT</name>
<feature type="transmembrane region" description="Helical" evidence="6">
    <location>
        <begin position="82"/>
        <end position="104"/>
    </location>
</feature>
<dbReference type="CDD" id="cd13136">
    <property type="entry name" value="MATE_DinF_like"/>
    <property type="match status" value="1"/>
</dbReference>
<feature type="transmembrane region" description="Helical" evidence="6">
    <location>
        <begin position="235"/>
        <end position="254"/>
    </location>
</feature>
<reference evidence="7 8" key="1">
    <citation type="submission" date="2016-10" db="EMBL/GenBank/DDBJ databases">
        <authorList>
            <person name="de Groot N.N."/>
        </authorList>
    </citation>
    <scope>NUCLEOTIDE SEQUENCE [LARGE SCALE GENOMIC DNA]</scope>
    <source>
        <strain evidence="7 8">CGMCC 1.9156</strain>
    </source>
</reference>
<feature type="transmembrane region" description="Helical" evidence="6">
    <location>
        <begin position="128"/>
        <end position="148"/>
    </location>
</feature>
<dbReference type="STRING" id="655355.SAMN05216283_102147"/>
<evidence type="ECO:0000313" key="7">
    <source>
        <dbReference type="EMBL" id="SFE93789.1"/>
    </source>
</evidence>
<keyword evidence="3 6" id="KW-0812">Transmembrane</keyword>
<dbReference type="GO" id="GO:0015297">
    <property type="term" value="F:antiporter activity"/>
    <property type="evidence" value="ECO:0007669"/>
    <property type="project" value="InterPro"/>
</dbReference>
<feature type="transmembrane region" description="Helical" evidence="6">
    <location>
        <begin position="347"/>
        <end position="369"/>
    </location>
</feature>
<dbReference type="NCBIfam" id="TIGR00797">
    <property type="entry name" value="matE"/>
    <property type="match status" value="1"/>
</dbReference>
<organism evidence="7 8">
    <name type="scientific">Sunxiuqinia elliptica</name>
    <dbReference type="NCBI Taxonomy" id="655355"/>
    <lineage>
        <taxon>Bacteria</taxon>
        <taxon>Pseudomonadati</taxon>
        <taxon>Bacteroidota</taxon>
        <taxon>Bacteroidia</taxon>
        <taxon>Marinilabiliales</taxon>
        <taxon>Prolixibacteraceae</taxon>
        <taxon>Sunxiuqinia</taxon>
    </lineage>
</organism>
<dbReference type="EMBL" id="FONW01000002">
    <property type="protein sequence ID" value="SFE93789.1"/>
    <property type="molecule type" value="Genomic_DNA"/>
</dbReference>
<dbReference type="InterPro" id="IPR044644">
    <property type="entry name" value="DinF-like"/>
</dbReference>
<dbReference type="PANTHER" id="PTHR42893">
    <property type="entry name" value="PROTEIN DETOXIFICATION 44, CHLOROPLASTIC-RELATED"/>
    <property type="match status" value="1"/>
</dbReference>
<protein>
    <submittedName>
        <fullName evidence="7">Multidrug resistance protein, MATE family</fullName>
    </submittedName>
</protein>
<evidence type="ECO:0000256" key="5">
    <source>
        <dbReference type="ARBA" id="ARBA00023136"/>
    </source>
</evidence>
<dbReference type="PANTHER" id="PTHR42893:SF46">
    <property type="entry name" value="PROTEIN DETOXIFICATION 44, CHLOROPLASTIC"/>
    <property type="match status" value="1"/>
</dbReference>
<feature type="transmembrane region" description="Helical" evidence="6">
    <location>
        <begin position="308"/>
        <end position="327"/>
    </location>
</feature>
<feature type="transmembrane region" description="Helical" evidence="6">
    <location>
        <begin position="160"/>
        <end position="178"/>
    </location>
</feature>
<accession>A0A1I2ELW6</accession>
<evidence type="ECO:0000313" key="8">
    <source>
        <dbReference type="Proteomes" id="UP000198964"/>
    </source>
</evidence>
<feature type="transmembrane region" description="Helical" evidence="6">
    <location>
        <begin position="406"/>
        <end position="424"/>
    </location>
</feature>
<sequence length="435" mass="49054">MNRKILHLAIPNIVSNVTIPLLGLVDLALMGHLDSEVFIGAVSLGTVIFNFIYWGFSFLRMGTSGFTAQAYGEKKEAESYHILSRAMLISTAISLVIISLQFPIEWLSFRLINGSQEVEALAREYFRIRIWAAPATLGLYVLNGWFLGMQNARYPMITSIAANVFNIVLSFSFVKLFHLNSAGVALGTVLAQYLGVVIGVYLFFRSYKSLTQHWNWKAIINPTTLKSFFKVNSDIFIRTFCVIFVFTFFTSKSASINDHILAVNSILIQFLLFFAFFIDGFAYAGEALAGRFVGEKSRSHFKKVTRSLFYWGSLLALAFSLLYLVANKLILSILTNQQELIQSALDFRWWIVVTPVLSFASFIWDGIYIGATASREMRNSMLGATILIFLPGYFLMQPVIGNHALWVAMLLFMLSRGVFQTFLFPKVLQKTFPAS</sequence>
<dbReference type="InterPro" id="IPR002528">
    <property type="entry name" value="MATE_fam"/>
</dbReference>
<dbReference type="GO" id="GO:0005886">
    <property type="term" value="C:plasma membrane"/>
    <property type="evidence" value="ECO:0007669"/>
    <property type="project" value="TreeGrafter"/>
</dbReference>
<dbReference type="Proteomes" id="UP000198964">
    <property type="component" value="Unassembled WGS sequence"/>
</dbReference>
<keyword evidence="8" id="KW-1185">Reference proteome</keyword>
<evidence type="ECO:0000256" key="2">
    <source>
        <dbReference type="ARBA" id="ARBA00010199"/>
    </source>
</evidence>
<evidence type="ECO:0000256" key="1">
    <source>
        <dbReference type="ARBA" id="ARBA00004141"/>
    </source>
</evidence>
<comment type="subcellular location">
    <subcellularLocation>
        <location evidence="1">Membrane</location>
        <topology evidence="1">Multi-pass membrane protein</topology>
    </subcellularLocation>
</comment>
<feature type="transmembrane region" description="Helical" evidence="6">
    <location>
        <begin position="12"/>
        <end position="31"/>
    </location>
</feature>
<keyword evidence="4 6" id="KW-1133">Transmembrane helix</keyword>
<feature type="transmembrane region" description="Helical" evidence="6">
    <location>
        <begin position="266"/>
        <end position="288"/>
    </location>
</feature>
<dbReference type="RefSeq" id="WP_093918828.1">
    <property type="nucleotide sequence ID" value="NZ_FONW01000002.1"/>
</dbReference>
<dbReference type="Pfam" id="PF01554">
    <property type="entry name" value="MatE"/>
    <property type="match status" value="2"/>
</dbReference>
<comment type="similarity">
    <text evidence="2">Belongs to the multi antimicrobial extrusion (MATE) (TC 2.A.66.1) family.</text>
</comment>
<dbReference type="GO" id="GO:0042910">
    <property type="term" value="F:xenobiotic transmembrane transporter activity"/>
    <property type="evidence" value="ECO:0007669"/>
    <property type="project" value="InterPro"/>
</dbReference>